<dbReference type="Proteomes" id="UP001231370">
    <property type="component" value="Unassembled WGS sequence"/>
</dbReference>
<evidence type="ECO:0000313" key="7">
    <source>
        <dbReference type="Proteomes" id="UP001231370"/>
    </source>
</evidence>
<dbReference type="InterPro" id="IPR005490">
    <property type="entry name" value="LD_TPept_cat_dom"/>
</dbReference>
<evidence type="ECO:0000256" key="2">
    <source>
        <dbReference type="ARBA" id="ARBA00022679"/>
    </source>
</evidence>
<keyword evidence="7" id="KW-1185">Reference proteome</keyword>
<keyword evidence="5" id="KW-0961">Cell wall biogenesis/degradation</keyword>
<protein>
    <submittedName>
        <fullName evidence="6">L,D-transpeptidase</fullName>
    </submittedName>
</protein>
<accession>A0ABT7BIW4</accession>
<evidence type="ECO:0000256" key="4">
    <source>
        <dbReference type="ARBA" id="ARBA00022984"/>
    </source>
</evidence>
<comment type="pathway">
    <text evidence="1">Cell wall biogenesis; peptidoglycan biosynthesis.</text>
</comment>
<sequence>MKAILPILTLLIIGAQGIHDLPTFAQTPTLEERVQTLKNSTQRWIEVNVATQRLTAWEGSIPIYSVIISTGKAYLDILTALEGR</sequence>
<dbReference type="InterPro" id="IPR038063">
    <property type="entry name" value="Transpep_catalytic_dom"/>
</dbReference>
<dbReference type="Gene3D" id="2.40.440.10">
    <property type="entry name" value="L,D-transpeptidase catalytic domain-like"/>
    <property type="match status" value="1"/>
</dbReference>
<name>A0ABT7BIW4_9CYAN</name>
<evidence type="ECO:0000256" key="1">
    <source>
        <dbReference type="ARBA" id="ARBA00004752"/>
    </source>
</evidence>
<keyword evidence="2" id="KW-0808">Transferase</keyword>
<comment type="caution">
    <text evidence="6">The sequence shown here is derived from an EMBL/GenBank/DDBJ whole genome shotgun (WGS) entry which is preliminary data.</text>
</comment>
<proteinExistence type="predicted"/>
<evidence type="ECO:0000256" key="5">
    <source>
        <dbReference type="ARBA" id="ARBA00023316"/>
    </source>
</evidence>
<reference evidence="6 7" key="1">
    <citation type="submission" date="2023-01" db="EMBL/GenBank/DDBJ databases">
        <title>Novel diversity within Roseofilum (Cyanobacteria; Desertifilaceae) from marine benthic mats with descriptions of four novel species.</title>
        <authorList>
            <person name="Wang Y."/>
            <person name="Berthold D.E."/>
            <person name="Hu J."/>
            <person name="Lefler F.W."/>
            <person name="Laughinghouse H.D. IV."/>
        </authorList>
    </citation>
    <scope>NUCLEOTIDE SEQUENCE [LARGE SCALE GENOMIC DNA]</scope>
    <source>
        <strain evidence="6 7">BLCC-M91</strain>
    </source>
</reference>
<keyword evidence="3" id="KW-0133">Cell shape</keyword>
<dbReference type="EMBL" id="JAQPOK010000075">
    <property type="protein sequence ID" value="MDJ1179101.1"/>
    <property type="molecule type" value="Genomic_DNA"/>
</dbReference>
<evidence type="ECO:0000256" key="3">
    <source>
        <dbReference type="ARBA" id="ARBA00022960"/>
    </source>
</evidence>
<keyword evidence="4" id="KW-0573">Peptidoglycan synthesis</keyword>
<dbReference type="CDD" id="cd16913">
    <property type="entry name" value="YkuD_like"/>
    <property type="match status" value="1"/>
</dbReference>
<dbReference type="RefSeq" id="WP_283762412.1">
    <property type="nucleotide sequence ID" value="NZ_JAQPOK010000075.1"/>
</dbReference>
<organism evidence="6 7">
    <name type="scientific">Roseofilum halophilum BLCC-M91</name>
    <dbReference type="NCBI Taxonomy" id="3022259"/>
    <lineage>
        <taxon>Bacteria</taxon>
        <taxon>Bacillati</taxon>
        <taxon>Cyanobacteriota</taxon>
        <taxon>Cyanophyceae</taxon>
        <taxon>Desertifilales</taxon>
        <taxon>Desertifilaceae</taxon>
        <taxon>Roseofilum</taxon>
        <taxon>Roseofilum halophilum</taxon>
    </lineage>
</organism>
<gene>
    <name evidence="6" type="ORF">PJF56_09505</name>
</gene>
<evidence type="ECO:0000313" key="6">
    <source>
        <dbReference type="EMBL" id="MDJ1179101.1"/>
    </source>
</evidence>